<dbReference type="GO" id="GO:0005681">
    <property type="term" value="C:spliceosomal complex"/>
    <property type="evidence" value="ECO:0007669"/>
    <property type="project" value="UniProtKB-KW"/>
</dbReference>
<dbReference type="InterPro" id="IPR013260">
    <property type="entry name" value="mRNA_splic_SYF2"/>
</dbReference>
<dbReference type="PANTHER" id="PTHR13389:SF0">
    <property type="entry name" value="PUMILIO HOMOLOG 3"/>
    <property type="match status" value="1"/>
</dbReference>
<evidence type="ECO:0000256" key="1">
    <source>
        <dbReference type="ARBA" id="ARBA00004123"/>
    </source>
</evidence>
<protein>
    <recommendedName>
        <fullName evidence="4">Pre-mRNA-splicing factor SYF2</fullName>
    </recommendedName>
    <alternativeName>
        <fullName evidence="3">Pre-mRNA-splicing factor syf2</fullName>
    </alternativeName>
</protein>
<evidence type="ECO:0000256" key="2">
    <source>
        <dbReference type="ARBA" id="ARBA00010028"/>
    </source>
</evidence>
<comment type="similarity">
    <text evidence="2">Belongs to the SYF2 family.</text>
</comment>
<dbReference type="InterPro" id="IPR012959">
    <property type="entry name" value="CPL_dom"/>
</dbReference>
<accession>A0AAD5TXY5</accession>
<keyword evidence="5" id="KW-0507">mRNA processing</keyword>
<keyword evidence="14" id="KW-1185">Reference proteome</keyword>
<feature type="compositionally biased region" description="Acidic residues" evidence="11">
    <location>
        <begin position="231"/>
        <end position="254"/>
    </location>
</feature>
<reference evidence="13" key="1">
    <citation type="submission" date="2020-05" db="EMBL/GenBank/DDBJ databases">
        <title>Phylogenomic resolution of chytrid fungi.</title>
        <authorList>
            <person name="Stajich J.E."/>
            <person name="Amses K."/>
            <person name="Simmons R."/>
            <person name="Seto K."/>
            <person name="Myers J."/>
            <person name="Bonds A."/>
            <person name="Quandt C.A."/>
            <person name="Barry K."/>
            <person name="Liu P."/>
            <person name="Grigoriev I."/>
            <person name="Longcore J.E."/>
            <person name="James T.Y."/>
        </authorList>
    </citation>
    <scope>NUCLEOTIDE SEQUENCE</scope>
    <source>
        <strain evidence="13">JEL0476</strain>
    </source>
</reference>
<gene>
    <name evidence="13" type="ORF">HK099_006111</name>
</gene>
<dbReference type="PANTHER" id="PTHR13389">
    <property type="entry name" value="PUMILIO HOMOLOG 3"/>
    <property type="match status" value="1"/>
</dbReference>
<dbReference type="EMBL" id="JADGJW010000506">
    <property type="protein sequence ID" value="KAJ3215987.1"/>
    <property type="molecule type" value="Genomic_DNA"/>
</dbReference>
<evidence type="ECO:0000256" key="10">
    <source>
        <dbReference type="ARBA" id="ARBA00023242"/>
    </source>
</evidence>
<dbReference type="InterPro" id="IPR016024">
    <property type="entry name" value="ARM-type_fold"/>
</dbReference>
<dbReference type="GO" id="GO:0006417">
    <property type="term" value="P:regulation of translation"/>
    <property type="evidence" value="ECO:0007669"/>
    <property type="project" value="TreeGrafter"/>
</dbReference>
<dbReference type="GO" id="GO:0006397">
    <property type="term" value="P:mRNA processing"/>
    <property type="evidence" value="ECO:0007669"/>
    <property type="project" value="UniProtKB-KW"/>
</dbReference>
<evidence type="ECO:0000256" key="7">
    <source>
        <dbReference type="ARBA" id="ARBA00022737"/>
    </source>
</evidence>
<dbReference type="GO" id="GO:0008380">
    <property type="term" value="P:RNA splicing"/>
    <property type="evidence" value="ECO:0007669"/>
    <property type="project" value="UniProtKB-KW"/>
</dbReference>
<proteinExistence type="inferred from homology"/>
<keyword evidence="8" id="KW-0694">RNA-binding</keyword>
<dbReference type="AlphaFoldDB" id="A0AAD5TXY5"/>
<organism evidence="13 14">
    <name type="scientific">Clydaea vesicula</name>
    <dbReference type="NCBI Taxonomy" id="447962"/>
    <lineage>
        <taxon>Eukaryota</taxon>
        <taxon>Fungi</taxon>
        <taxon>Fungi incertae sedis</taxon>
        <taxon>Chytridiomycota</taxon>
        <taxon>Chytridiomycota incertae sedis</taxon>
        <taxon>Chytridiomycetes</taxon>
        <taxon>Lobulomycetales</taxon>
        <taxon>Lobulomycetaceae</taxon>
        <taxon>Clydaea</taxon>
    </lineage>
</organism>
<evidence type="ECO:0000256" key="4">
    <source>
        <dbReference type="ARBA" id="ARBA00014745"/>
    </source>
</evidence>
<dbReference type="InterPro" id="IPR001313">
    <property type="entry name" value="Pumilio_RNA-bd_rpt"/>
</dbReference>
<comment type="caution">
    <text evidence="13">The sequence shown here is derived from an EMBL/GenBank/DDBJ whole genome shotgun (WGS) entry which is preliminary data.</text>
</comment>
<comment type="subcellular location">
    <subcellularLocation>
        <location evidence="1">Nucleus</location>
    </subcellularLocation>
</comment>
<keyword evidence="9" id="KW-0508">mRNA splicing</keyword>
<dbReference type="Pfam" id="PF08231">
    <property type="entry name" value="SYF2"/>
    <property type="match status" value="1"/>
</dbReference>
<name>A0AAD5TXY5_9FUNG</name>
<evidence type="ECO:0000256" key="5">
    <source>
        <dbReference type="ARBA" id="ARBA00022664"/>
    </source>
</evidence>
<evidence type="ECO:0000259" key="12">
    <source>
        <dbReference type="Pfam" id="PF08144"/>
    </source>
</evidence>
<feature type="region of interest" description="Disordered" evidence="11">
    <location>
        <begin position="225"/>
        <end position="292"/>
    </location>
</feature>
<dbReference type="Proteomes" id="UP001211065">
    <property type="component" value="Unassembled WGS sequence"/>
</dbReference>
<keyword evidence="10" id="KW-0539">Nucleus</keyword>
<evidence type="ECO:0000256" key="8">
    <source>
        <dbReference type="ARBA" id="ARBA00022884"/>
    </source>
</evidence>
<dbReference type="GO" id="GO:0005730">
    <property type="term" value="C:nucleolus"/>
    <property type="evidence" value="ECO:0007669"/>
    <property type="project" value="TreeGrafter"/>
</dbReference>
<dbReference type="InterPro" id="IPR040059">
    <property type="entry name" value="PUM3"/>
</dbReference>
<keyword evidence="7" id="KW-0677">Repeat</keyword>
<dbReference type="InterPro" id="IPR011989">
    <property type="entry name" value="ARM-like"/>
</dbReference>
<dbReference type="Pfam" id="PF08144">
    <property type="entry name" value="CPL"/>
    <property type="match status" value="1"/>
</dbReference>
<keyword evidence="6" id="KW-0747">Spliceosome</keyword>
<evidence type="ECO:0000256" key="3">
    <source>
        <dbReference type="ARBA" id="ARBA00013557"/>
    </source>
</evidence>
<dbReference type="GO" id="GO:0003729">
    <property type="term" value="F:mRNA binding"/>
    <property type="evidence" value="ECO:0007669"/>
    <property type="project" value="TreeGrafter"/>
</dbReference>
<evidence type="ECO:0000313" key="14">
    <source>
        <dbReference type="Proteomes" id="UP001211065"/>
    </source>
</evidence>
<dbReference type="Gene3D" id="1.25.10.10">
    <property type="entry name" value="Leucine-rich Repeat Variant"/>
    <property type="match status" value="1"/>
</dbReference>
<feature type="domain" description="CPL" evidence="12">
    <location>
        <begin position="604"/>
        <end position="670"/>
    </location>
</feature>
<dbReference type="SUPFAM" id="SSF48371">
    <property type="entry name" value="ARM repeat"/>
    <property type="match status" value="1"/>
</dbReference>
<evidence type="ECO:0000256" key="11">
    <source>
        <dbReference type="SAM" id="MobiDB-lite"/>
    </source>
</evidence>
<evidence type="ECO:0000256" key="6">
    <source>
        <dbReference type="ARBA" id="ARBA00022728"/>
    </source>
</evidence>
<feature type="compositionally biased region" description="Basic and acidic residues" evidence="11">
    <location>
        <begin position="255"/>
        <end position="281"/>
    </location>
</feature>
<sequence>MTTLVPTSVTKASKATKISNKPNSFEERFSILKKKRLDSLTENRNDVKADLHKSVVLNKKNEQKLKKFEDLTQKMSAEEKGLDYERIKALDYSAEDFEKWEEKQAEKRKVADVGTRNFYLNFFSNVFLGFSDYAQAAAKKYVKLSKEIKPDLELYEKQKEFDQIFKVDKLSQSQDNKPHQASIDKMAKDINNQIEKREKLSKRRPHNEEDDVTYINNRNKHFNKKISREGEWEDDPIEEVSIDNSDEEVDEIEEPAVKKQKVDASEEVGSEKQPRISKQEQRSILQQRRKNKPNEPLINQCKKLWEQIRIKKLDKPKRDVLLNQLMDLVKGKCVEIIFKHDASRIIQCCLKYGNDEQRVLIAEELKGHYLEISKGQYVINSFLGQVRKIIKHKEASLILEEIYCEYASALQKQHLMEEFYGPEYSIFRASSTRSLNELISENPVKRTSILKYLRDAIFTLLGKSGFQLNLHTIVHRAVLDYFKQLFEFDKSNEVTEINPQVTELIEALQEHLVHILHTREGAQVAQLSILYATPKLRKQIIKTLKSFIKKISMESYGFTVLLTIFECVDDTVLVNKSVLGELLSDAPVDDSSSLKCGILQLSRDKNASKIFLYLLNGRNGKFLPSFVCKELEAMDFIRSITSKKEDKQKRKELLKVLIPELFNAFSSEFALNEVIRCKIGNVVFTEFAKFLIRVDQGLEENFDMNDFKNVSLTSLLELLASQAKDLPKNRLPINTVVEEKKDSKRTFNAVLNLRENEMNRKQLESGINIDEHVLVNKFSTFVFKELLSLKPIKSKEEKNLEYQEKLKSSDKIEKPNFLPSPFTLILMRKLSENFLFWVHYCSNAPDLTINTSFILLRIVECRNLDPEVKEELNRALKIDKDDLINKSLKNVNDFKVKLNDSNKNAQKVEESKKIKKNSKVEAKIPDGAKKSKNFGIETLLKELGY</sequence>
<dbReference type="SMART" id="SM00025">
    <property type="entry name" value="Pumilio"/>
    <property type="match status" value="5"/>
</dbReference>
<evidence type="ECO:0000256" key="9">
    <source>
        <dbReference type="ARBA" id="ARBA00023187"/>
    </source>
</evidence>
<evidence type="ECO:0000313" key="13">
    <source>
        <dbReference type="EMBL" id="KAJ3215987.1"/>
    </source>
</evidence>
<feature type="region of interest" description="Disordered" evidence="11">
    <location>
        <begin position="196"/>
        <end position="215"/>
    </location>
</feature>